<keyword evidence="3" id="KW-0547">Nucleotide-binding</keyword>
<proteinExistence type="inferred from homology"/>
<gene>
    <name evidence="6" type="ORF">D1223_16635</name>
</gene>
<keyword evidence="4 6" id="KW-0067">ATP-binding</keyword>
<dbReference type="GO" id="GO:0016887">
    <property type="term" value="F:ATP hydrolysis activity"/>
    <property type="evidence" value="ECO:0007669"/>
    <property type="project" value="InterPro"/>
</dbReference>
<dbReference type="GO" id="GO:0005524">
    <property type="term" value="F:ATP binding"/>
    <property type="evidence" value="ECO:0007669"/>
    <property type="project" value="UniProtKB-KW"/>
</dbReference>
<evidence type="ECO:0000256" key="3">
    <source>
        <dbReference type="ARBA" id="ARBA00022741"/>
    </source>
</evidence>
<sequence>MSFALDAGETLALIGHSGCGKTTTLKMLNRLIEPDEGAVTLGGVDAFGMPGHAWRRRIGFVMQHAGLFPHMTVAENVLVTPALLGWDDERQQSKLNTLLDMVGLPAAEYAGRYPAELSGGQRQRIGLARALAGEPDIILMDEPFAALDPLTKDGLIEDIGGLKRELGFATVLVTHDFAEALRLADRIAVMSDGRIVQVGTPEELISAPASPVVSDLLKAPRLMAERVGRAFESGQT</sequence>
<evidence type="ECO:0000313" key="6">
    <source>
        <dbReference type="EMBL" id="RIJ26972.1"/>
    </source>
</evidence>
<evidence type="ECO:0000256" key="1">
    <source>
        <dbReference type="ARBA" id="ARBA00005417"/>
    </source>
</evidence>
<dbReference type="PROSITE" id="PS50893">
    <property type="entry name" value="ABC_TRANSPORTER_2"/>
    <property type="match status" value="1"/>
</dbReference>
<dbReference type="AlphaFoldDB" id="A0A399RB29"/>
<evidence type="ECO:0000256" key="4">
    <source>
        <dbReference type="ARBA" id="ARBA00022840"/>
    </source>
</evidence>
<dbReference type="InterPro" id="IPR017871">
    <property type="entry name" value="ABC_transporter-like_CS"/>
</dbReference>
<evidence type="ECO:0000259" key="5">
    <source>
        <dbReference type="PROSITE" id="PS50893"/>
    </source>
</evidence>
<dbReference type="Gene3D" id="3.40.50.300">
    <property type="entry name" value="P-loop containing nucleotide triphosphate hydrolases"/>
    <property type="match status" value="1"/>
</dbReference>
<evidence type="ECO:0000256" key="2">
    <source>
        <dbReference type="ARBA" id="ARBA00022448"/>
    </source>
</evidence>
<evidence type="ECO:0000313" key="7">
    <source>
        <dbReference type="Proteomes" id="UP000266385"/>
    </source>
</evidence>
<reference evidence="6 7" key="1">
    <citation type="submission" date="2018-08" db="EMBL/GenBank/DDBJ databases">
        <title>Henriciella mobilis sp. nov., isolated from seawater.</title>
        <authorList>
            <person name="Cheng H."/>
            <person name="Wu Y.-H."/>
            <person name="Xu X.-W."/>
            <person name="Guo L.-L."/>
        </authorList>
    </citation>
    <scope>NUCLEOTIDE SEQUENCE [LARGE SCALE GENOMIC DNA]</scope>
    <source>
        <strain evidence="6 7">JN25</strain>
    </source>
</reference>
<dbReference type="InterPro" id="IPR027417">
    <property type="entry name" value="P-loop_NTPase"/>
</dbReference>
<dbReference type="PROSITE" id="PS00211">
    <property type="entry name" value="ABC_TRANSPORTER_1"/>
    <property type="match status" value="1"/>
</dbReference>
<feature type="domain" description="ABC transporter" evidence="5">
    <location>
        <begin position="1"/>
        <end position="217"/>
    </location>
</feature>
<protein>
    <submittedName>
        <fullName evidence="6">ATP-binding cassette domain-containing protein</fullName>
    </submittedName>
</protein>
<dbReference type="InterPro" id="IPR003593">
    <property type="entry name" value="AAA+_ATPase"/>
</dbReference>
<dbReference type="SMART" id="SM00382">
    <property type="entry name" value="AAA"/>
    <property type="match status" value="1"/>
</dbReference>
<dbReference type="OrthoDB" id="9802264at2"/>
<accession>A0A399RB29</accession>
<name>A0A399RB29_9PROT</name>
<dbReference type="InterPro" id="IPR003439">
    <property type="entry name" value="ABC_transporter-like_ATP-bd"/>
</dbReference>
<dbReference type="Pfam" id="PF00005">
    <property type="entry name" value="ABC_tran"/>
    <property type="match status" value="1"/>
</dbReference>
<comment type="similarity">
    <text evidence="1">Belongs to the ABC transporter superfamily.</text>
</comment>
<dbReference type="EMBL" id="QWFX01000016">
    <property type="protein sequence ID" value="RIJ26972.1"/>
    <property type="molecule type" value="Genomic_DNA"/>
</dbReference>
<comment type="caution">
    <text evidence="6">The sequence shown here is derived from an EMBL/GenBank/DDBJ whole genome shotgun (WGS) entry which is preliminary data.</text>
</comment>
<keyword evidence="2" id="KW-0813">Transport</keyword>
<dbReference type="PANTHER" id="PTHR43117:SF4">
    <property type="entry name" value="OSMOPROTECTANT IMPORT ATP-BINDING PROTEIN OSMV"/>
    <property type="match status" value="1"/>
</dbReference>
<keyword evidence="7" id="KW-1185">Reference proteome</keyword>
<organism evidence="6 7">
    <name type="scientific">Henriciella mobilis</name>
    <dbReference type="NCBI Taxonomy" id="2305467"/>
    <lineage>
        <taxon>Bacteria</taxon>
        <taxon>Pseudomonadati</taxon>
        <taxon>Pseudomonadota</taxon>
        <taxon>Alphaproteobacteria</taxon>
        <taxon>Hyphomonadales</taxon>
        <taxon>Hyphomonadaceae</taxon>
        <taxon>Henriciella</taxon>
    </lineage>
</organism>
<dbReference type="PANTHER" id="PTHR43117">
    <property type="entry name" value="OSMOPROTECTANT IMPORT ATP-BINDING PROTEIN OSMV"/>
    <property type="match status" value="1"/>
</dbReference>
<dbReference type="Proteomes" id="UP000266385">
    <property type="component" value="Unassembled WGS sequence"/>
</dbReference>
<dbReference type="SUPFAM" id="SSF52540">
    <property type="entry name" value="P-loop containing nucleoside triphosphate hydrolases"/>
    <property type="match status" value="1"/>
</dbReference>